<dbReference type="EMBL" id="JADBEM010000001">
    <property type="protein sequence ID" value="MBE1610215.1"/>
    <property type="molecule type" value="Genomic_DNA"/>
</dbReference>
<evidence type="ECO:0000256" key="1">
    <source>
        <dbReference type="ARBA" id="ARBA00023016"/>
    </source>
</evidence>
<keyword evidence="2" id="KW-0456">Lyase</keyword>
<dbReference type="AlphaFoldDB" id="A0A927RFH2"/>
<comment type="similarity">
    <text evidence="3">Belongs to the peptidase C56 family. HSP31-like subfamily.</text>
</comment>
<dbReference type="InterPro" id="IPR002818">
    <property type="entry name" value="DJ-1/PfpI"/>
</dbReference>
<reference evidence="5" key="1">
    <citation type="submission" date="2020-10" db="EMBL/GenBank/DDBJ databases">
        <title>Sequencing the genomes of 1000 actinobacteria strains.</title>
        <authorList>
            <person name="Klenk H.-P."/>
        </authorList>
    </citation>
    <scope>NUCLEOTIDE SEQUENCE</scope>
    <source>
        <strain evidence="5">DSM 45354</strain>
    </source>
</reference>
<dbReference type="RefSeq" id="WP_192753615.1">
    <property type="nucleotide sequence ID" value="NZ_BAABJL010000057.1"/>
</dbReference>
<dbReference type="InterPro" id="IPR050325">
    <property type="entry name" value="Prot/Nucl_acid_deglycase"/>
</dbReference>
<dbReference type="SUPFAM" id="SSF52317">
    <property type="entry name" value="Class I glutamine amidotransferase-like"/>
    <property type="match status" value="1"/>
</dbReference>
<keyword evidence="1" id="KW-0346">Stress response</keyword>
<dbReference type="GO" id="GO:0005737">
    <property type="term" value="C:cytoplasm"/>
    <property type="evidence" value="ECO:0007669"/>
    <property type="project" value="TreeGrafter"/>
</dbReference>
<feature type="domain" description="DJ-1/PfpI" evidence="4">
    <location>
        <begin position="28"/>
        <end position="231"/>
    </location>
</feature>
<evidence type="ECO:0000313" key="5">
    <source>
        <dbReference type="EMBL" id="MBE1610215.1"/>
    </source>
</evidence>
<protein>
    <submittedName>
        <fullName evidence="5">Intracellular protease/amidase</fullName>
    </submittedName>
</protein>
<dbReference type="CDD" id="cd03141">
    <property type="entry name" value="GATase1_Hsp31_like"/>
    <property type="match status" value="1"/>
</dbReference>
<dbReference type="InterPro" id="IPR029062">
    <property type="entry name" value="Class_I_gatase-like"/>
</dbReference>
<proteinExistence type="inferred from homology"/>
<dbReference type="GO" id="GO:0008233">
    <property type="term" value="F:peptidase activity"/>
    <property type="evidence" value="ECO:0007669"/>
    <property type="project" value="UniProtKB-KW"/>
</dbReference>
<evidence type="ECO:0000259" key="4">
    <source>
        <dbReference type="Pfam" id="PF01965"/>
    </source>
</evidence>
<dbReference type="PANTHER" id="PTHR48094:SF11">
    <property type="entry name" value="GLUTATHIONE-INDEPENDENT GLYOXALASE HSP31-RELATED"/>
    <property type="match status" value="1"/>
</dbReference>
<dbReference type="GO" id="GO:0019172">
    <property type="term" value="F:glyoxalase III activity"/>
    <property type="evidence" value="ECO:0007669"/>
    <property type="project" value="TreeGrafter"/>
</dbReference>
<dbReference type="Proteomes" id="UP000638648">
    <property type="component" value="Unassembled WGS sequence"/>
</dbReference>
<dbReference type="Pfam" id="PF01965">
    <property type="entry name" value="DJ-1_PfpI"/>
    <property type="match status" value="1"/>
</dbReference>
<name>A0A927RFH2_9ACTN</name>
<organism evidence="5 6">
    <name type="scientific">Actinopolymorpha pittospori</name>
    <dbReference type="NCBI Taxonomy" id="648752"/>
    <lineage>
        <taxon>Bacteria</taxon>
        <taxon>Bacillati</taxon>
        <taxon>Actinomycetota</taxon>
        <taxon>Actinomycetes</taxon>
        <taxon>Propionibacteriales</taxon>
        <taxon>Actinopolymorphaceae</taxon>
        <taxon>Actinopolymorpha</taxon>
    </lineage>
</organism>
<dbReference type="GO" id="GO:0019243">
    <property type="term" value="P:methylglyoxal catabolic process to D-lactate via S-lactoyl-glutathione"/>
    <property type="evidence" value="ECO:0007669"/>
    <property type="project" value="TreeGrafter"/>
</dbReference>
<keyword evidence="5" id="KW-0645">Protease</keyword>
<keyword evidence="5" id="KW-0378">Hydrolase</keyword>
<evidence type="ECO:0000256" key="2">
    <source>
        <dbReference type="ARBA" id="ARBA00023239"/>
    </source>
</evidence>
<evidence type="ECO:0000313" key="6">
    <source>
        <dbReference type="Proteomes" id="UP000638648"/>
    </source>
</evidence>
<dbReference type="Gene3D" id="3.40.50.880">
    <property type="match status" value="1"/>
</dbReference>
<dbReference type="PANTHER" id="PTHR48094">
    <property type="entry name" value="PROTEIN/NUCLEIC ACID DEGLYCASE DJ-1-RELATED"/>
    <property type="match status" value="1"/>
</dbReference>
<gene>
    <name evidence="5" type="ORF">HEB94_007063</name>
</gene>
<sequence>MSSVLIVLSAARVWTQLDGTQHPTGFWAEEFTVPHRVLSEAGVNITIATPGGKIPVADARSLTIEANFGDAEKVAEITSHLEKTKDLLATPVRLEDVNPEDFDAVLIPGGHGPMQDLAVNPDMGRVLERLLPDSTKVVAALCHGQASFLSAGNPDGSWLFKGRKLTAFTDEEERQAGLADNAPWLLEHRLRTAGAQHEAGPAWGSYVVVDDNLVTGQNPGSGEAAADAVLKALAARAN</sequence>
<dbReference type="GO" id="GO:0006508">
    <property type="term" value="P:proteolysis"/>
    <property type="evidence" value="ECO:0007669"/>
    <property type="project" value="UniProtKB-KW"/>
</dbReference>
<accession>A0A927RFH2</accession>
<comment type="caution">
    <text evidence="5">The sequence shown here is derived from an EMBL/GenBank/DDBJ whole genome shotgun (WGS) entry which is preliminary data.</text>
</comment>
<keyword evidence="6" id="KW-1185">Reference proteome</keyword>
<evidence type="ECO:0000256" key="3">
    <source>
        <dbReference type="ARBA" id="ARBA00038493"/>
    </source>
</evidence>